<dbReference type="EMBL" id="PYNF01000003">
    <property type="protein sequence ID" value="PSV00364.1"/>
    <property type="molecule type" value="Genomic_DNA"/>
</dbReference>
<evidence type="ECO:0008006" key="3">
    <source>
        <dbReference type="Google" id="ProtNLM"/>
    </source>
</evidence>
<gene>
    <name evidence="1" type="ORF">C9J27_04350</name>
</gene>
<dbReference type="RefSeq" id="WP_107288994.1">
    <property type="nucleotide sequence ID" value="NZ_PYNF01000003.1"/>
</dbReference>
<dbReference type="Proteomes" id="UP000241426">
    <property type="component" value="Unassembled WGS sequence"/>
</dbReference>
<protein>
    <recommendedName>
        <fullName evidence="3">DUF2591 domain-containing protein</fullName>
    </recommendedName>
</protein>
<sequence>MKKKLPVENMDNWTNESLDQELGKLLGDTELINYSASWALLMPVSIKYGAFVTPMAWEDSPKKYRAVHIALDNNGCMTGYGGRYESDDNDPARCLIMTLIKILKKNGSYSQ</sequence>
<proteinExistence type="predicted"/>
<evidence type="ECO:0000313" key="1">
    <source>
        <dbReference type="EMBL" id="PSV00364.1"/>
    </source>
</evidence>
<reference evidence="1 2" key="1">
    <citation type="submission" date="2018-01" db="EMBL/GenBank/DDBJ databases">
        <title>Whole genome sequencing of Histamine producing bacteria.</title>
        <authorList>
            <person name="Butler K."/>
        </authorList>
    </citation>
    <scope>NUCLEOTIDE SEQUENCE [LARGE SCALE GENOMIC DNA]</scope>
    <source>
        <strain evidence="1 2">FS-7.2</strain>
    </source>
</reference>
<organism evidence="1 2">
    <name type="scientific">Photobacterium kishitanii</name>
    <dbReference type="NCBI Taxonomy" id="318456"/>
    <lineage>
        <taxon>Bacteria</taxon>
        <taxon>Pseudomonadati</taxon>
        <taxon>Pseudomonadota</taxon>
        <taxon>Gammaproteobacteria</taxon>
        <taxon>Vibrionales</taxon>
        <taxon>Vibrionaceae</taxon>
        <taxon>Photobacterium</taxon>
    </lineage>
</organism>
<evidence type="ECO:0000313" key="2">
    <source>
        <dbReference type="Proteomes" id="UP000241426"/>
    </source>
</evidence>
<name>A0A2T3KKW7_9GAMM</name>
<comment type="caution">
    <text evidence="1">The sequence shown here is derived from an EMBL/GenBank/DDBJ whole genome shotgun (WGS) entry which is preliminary data.</text>
</comment>
<accession>A0A2T3KKW7</accession>
<dbReference type="AlphaFoldDB" id="A0A2T3KKW7"/>